<evidence type="ECO:0000313" key="2">
    <source>
        <dbReference type="Proteomes" id="UP000644548"/>
    </source>
</evidence>
<name>A0ABQ2S1D2_9DEIO</name>
<sequence length="111" mass="12323">MAFDQYTRSFAVGVTAAFVGDDVMLLGVRLEISGWAGVTLHANDISTGYVTVECLPDELADICEYEMTDGSLRIAGFTRHAHGYADLMFQTPQVTVEYHTQQKIQRLDHPP</sequence>
<gene>
    <name evidence="1" type="ORF">GCM10008960_02790</name>
</gene>
<reference evidence="2" key="1">
    <citation type="journal article" date="2019" name="Int. J. Syst. Evol. Microbiol.">
        <title>The Global Catalogue of Microorganisms (GCM) 10K type strain sequencing project: providing services to taxonomists for standard genome sequencing and annotation.</title>
        <authorList>
            <consortium name="The Broad Institute Genomics Platform"/>
            <consortium name="The Broad Institute Genome Sequencing Center for Infectious Disease"/>
            <person name="Wu L."/>
            <person name="Ma J."/>
        </authorList>
    </citation>
    <scope>NUCLEOTIDE SEQUENCE [LARGE SCALE GENOMIC DNA]</scope>
    <source>
        <strain evidence="2">JCM 31405</strain>
    </source>
</reference>
<comment type="caution">
    <text evidence="1">The sequence shown here is derived from an EMBL/GenBank/DDBJ whole genome shotgun (WGS) entry which is preliminary data.</text>
</comment>
<keyword evidence="2" id="KW-1185">Reference proteome</keyword>
<organism evidence="1 2">
    <name type="scientific">Deinococcus sedimenti</name>
    <dbReference type="NCBI Taxonomy" id="1867090"/>
    <lineage>
        <taxon>Bacteria</taxon>
        <taxon>Thermotogati</taxon>
        <taxon>Deinococcota</taxon>
        <taxon>Deinococci</taxon>
        <taxon>Deinococcales</taxon>
        <taxon>Deinococcaceae</taxon>
        <taxon>Deinococcus</taxon>
    </lineage>
</organism>
<dbReference type="EMBL" id="BMQN01000001">
    <property type="protein sequence ID" value="GGR79387.1"/>
    <property type="molecule type" value="Genomic_DNA"/>
</dbReference>
<proteinExistence type="predicted"/>
<dbReference type="Proteomes" id="UP000644548">
    <property type="component" value="Unassembled WGS sequence"/>
</dbReference>
<protein>
    <submittedName>
        <fullName evidence="1">Uncharacterized protein</fullName>
    </submittedName>
</protein>
<accession>A0ABQ2S1D2</accession>
<evidence type="ECO:0000313" key="1">
    <source>
        <dbReference type="EMBL" id="GGR79387.1"/>
    </source>
</evidence>